<keyword evidence="8" id="KW-1185">Reference proteome</keyword>
<gene>
    <name evidence="7" type="ORF">DKW60_06610</name>
</gene>
<dbReference type="OrthoDB" id="5297879at2"/>
<dbReference type="GO" id="GO:0003680">
    <property type="term" value="F:minor groove of adenine-thymine-rich DNA binding"/>
    <property type="evidence" value="ECO:0007669"/>
    <property type="project" value="TreeGrafter"/>
</dbReference>
<proteinExistence type="inferred from homology"/>
<dbReference type="PANTHER" id="PTHR38097:SF2">
    <property type="entry name" value="DNA-BINDING PROTEIN STPA"/>
    <property type="match status" value="1"/>
</dbReference>
<dbReference type="Proteomes" id="UP000245539">
    <property type="component" value="Unassembled WGS sequence"/>
</dbReference>
<dbReference type="EMBL" id="QGKM01000013">
    <property type="protein sequence ID" value="PWQ99219.1"/>
    <property type="molecule type" value="Genomic_DNA"/>
</dbReference>
<dbReference type="GO" id="GO:0000976">
    <property type="term" value="F:transcription cis-regulatory region binding"/>
    <property type="evidence" value="ECO:0007669"/>
    <property type="project" value="TreeGrafter"/>
</dbReference>
<evidence type="ECO:0000313" key="8">
    <source>
        <dbReference type="Proteomes" id="UP000245539"/>
    </source>
</evidence>
<accession>A0A317CLH7</accession>
<name>A0A317CLH7_9GAMM</name>
<dbReference type="AlphaFoldDB" id="A0A317CLH7"/>
<evidence type="ECO:0000256" key="4">
    <source>
        <dbReference type="ARBA" id="ARBA00023125"/>
    </source>
</evidence>
<protein>
    <submittedName>
        <fullName evidence="7">DNA-binding protein</fullName>
    </submittedName>
</protein>
<dbReference type="PANTHER" id="PTHR38097">
    <property type="match status" value="1"/>
</dbReference>
<feature type="region of interest" description="Disordered" evidence="5">
    <location>
        <begin position="38"/>
        <end position="66"/>
    </location>
</feature>
<dbReference type="GO" id="GO:0003681">
    <property type="term" value="F:bent DNA binding"/>
    <property type="evidence" value="ECO:0007669"/>
    <property type="project" value="TreeGrafter"/>
</dbReference>
<feature type="domain" description="DNA-binding protein H-NS-like C-terminal" evidence="6">
    <location>
        <begin position="44"/>
        <end position="89"/>
    </location>
</feature>
<evidence type="ECO:0000256" key="1">
    <source>
        <dbReference type="ARBA" id="ARBA00004453"/>
    </source>
</evidence>
<evidence type="ECO:0000256" key="5">
    <source>
        <dbReference type="SAM" id="MobiDB-lite"/>
    </source>
</evidence>
<dbReference type="InterPro" id="IPR027444">
    <property type="entry name" value="H-NS_C_dom"/>
</dbReference>
<evidence type="ECO:0000259" key="6">
    <source>
        <dbReference type="SMART" id="SM00528"/>
    </source>
</evidence>
<evidence type="ECO:0000256" key="2">
    <source>
        <dbReference type="ARBA" id="ARBA00010610"/>
    </source>
</evidence>
<comment type="similarity">
    <text evidence="2">Belongs to the histone-like protein H-NS family.</text>
</comment>
<comment type="caution">
    <text evidence="7">The sequence shown here is derived from an EMBL/GenBank/DDBJ whole genome shotgun (WGS) entry which is preliminary data.</text>
</comment>
<reference evidence="7 8" key="1">
    <citation type="submission" date="2018-05" db="EMBL/GenBank/DDBJ databases">
        <title>Leucothrix arctica sp. nov., isolated from Arctic seawater.</title>
        <authorList>
            <person name="Choi A."/>
            <person name="Baek K."/>
        </authorList>
    </citation>
    <scope>NUCLEOTIDE SEQUENCE [LARGE SCALE GENOMIC DNA]</scope>
    <source>
        <strain evidence="7 8">JCM 18388</strain>
    </source>
</reference>
<dbReference type="GO" id="GO:0001217">
    <property type="term" value="F:DNA-binding transcription repressor activity"/>
    <property type="evidence" value="ECO:0007669"/>
    <property type="project" value="TreeGrafter"/>
</dbReference>
<sequence length="90" mass="10042">MDEIPLELKKRDKIMRQELKSKMQKLAEEAGYSLDDILTGGKAKAPTKKAAPKYENPDDPSTTWTGRGRKPLWVVAALEAGKTLEDLEIS</sequence>
<dbReference type="SMART" id="SM00528">
    <property type="entry name" value="HNS"/>
    <property type="match status" value="1"/>
</dbReference>
<comment type="subcellular location">
    <subcellularLocation>
        <location evidence="1">Cytoplasm</location>
        <location evidence="1">Nucleoid</location>
    </subcellularLocation>
</comment>
<evidence type="ECO:0000256" key="3">
    <source>
        <dbReference type="ARBA" id="ARBA00022490"/>
    </source>
</evidence>
<dbReference type="SUPFAM" id="SSF81273">
    <property type="entry name" value="H-NS histone-like proteins"/>
    <property type="match status" value="1"/>
</dbReference>
<dbReference type="GO" id="GO:0032993">
    <property type="term" value="C:protein-DNA complex"/>
    <property type="evidence" value="ECO:0007669"/>
    <property type="project" value="TreeGrafter"/>
</dbReference>
<dbReference type="Pfam" id="PF00816">
    <property type="entry name" value="Histone_HNS"/>
    <property type="match status" value="1"/>
</dbReference>
<keyword evidence="4 7" id="KW-0238">DNA-binding</keyword>
<dbReference type="GO" id="GO:0009295">
    <property type="term" value="C:nucleoid"/>
    <property type="evidence" value="ECO:0007669"/>
    <property type="project" value="UniProtKB-SubCell"/>
</dbReference>
<dbReference type="Gene3D" id="4.10.430.10">
    <property type="entry name" value="Histone-like protein H-NS, C-terminal domain"/>
    <property type="match status" value="1"/>
</dbReference>
<dbReference type="GO" id="GO:0005829">
    <property type="term" value="C:cytosol"/>
    <property type="evidence" value="ECO:0007669"/>
    <property type="project" value="TreeGrafter"/>
</dbReference>
<evidence type="ECO:0000313" key="7">
    <source>
        <dbReference type="EMBL" id="PWQ99219.1"/>
    </source>
</evidence>
<organism evidence="7 8">
    <name type="scientific">Leucothrix pacifica</name>
    <dbReference type="NCBI Taxonomy" id="1247513"/>
    <lineage>
        <taxon>Bacteria</taxon>
        <taxon>Pseudomonadati</taxon>
        <taxon>Pseudomonadota</taxon>
        <taxon>Gammaproteobacteria</taxon>
        <taxon>Thiotrichales</taxon>
        <taxon>Thiotrichaceae</taxon>
        <taxon>Leucothrix</taxon>
    </lineage>
</organism>
<dbReference type="InterPro" id="IPR037150">
    <property type="entry name" value="H-NS_C_dom_sf"/>
</dbReference>
<keyword evidence="3" id="KW-0963">Cytoplasm</keyword>